<feature type="domain" description="CCHC-type" evidence="6">
    <location>
        <begin position="44"/>
        <end position="59"/>
    </location>
</feature>
<keyword evidence="1" id="KW-0479">Metal-binding</keyword>
<dbReference type="GO" id="GO:0008270">
    <property type="term" value="F:zinc ion binding"/>
    <property type="evidence" value="ECO:0007669"/>
    <property type="project" value="UniProtKB-KW"/>
</dbReference>
<sequence length="131" mass="14556">MSKGSNQELFDSNGTGICFKCGSSEHTSFACKVVQGANYKFATCFICKEQGHISRQCPDNARGLYPKGGCCNVCGDVTHLKKDCPQFRSIQEKEQEKFQVETISSGNPDDMDKEVNYVGKITVRPNKIIKF</sequence>
<dbReference type="GO" id="GO:0003676">
    <property type="term" value="F:nucleic acid binding"/>
    <property type="evidence" value="ECO:0007669"/>
    <property type="project" value="InterPro"/>
</dbReference>
<evidence type="ECO:0000256" key="1">
    <source>
        <dbReference type="ARBA" id="ARBA00022723"/>
    </source>
</evidence>
<name>A0AAW1V1B0_9CUCU</name>
<dbReference type="FunFam" id="4.10.60.10:FF:000091">
    <property type="entry name" value="Zinc finger CCHC-type-containing 9"/>
    <property type="match status" value="1"/>
</dbReference>
<dbReference type="PROSITE" id="PS50158">
    <property type="entry name" value="ZF_CCHC"/>
    <property type="match status" value="1"/>
</dbReference>
<dbReference type="InterPro" id="IPR036875">
    <property type="entry name" value="Znf_CCHC_sf"/>
</dbReference>
<dbReference type="PANTHER" id="PTHR46242">
    <property type="entry name" value="ZINC FINGER CCHC DOMAIN-CONTAINING PROTEIN 9 ZCCHC9"/>
    <property type="match status" value="1"/>
</dbReference>
<dbReference type="Pfam" id="PF00098">
    <property type="entry name" value="zf-CCHC"/>
    <property type="match status" value="1"/>
</dbReference>
<keyword evidence="8" id="KW-1185">Reference proteome</keyword>
<reference evidence="7 8" key="1">
    <citation type="submission" date="2023-03" db="EMBL/GenBank/DDBJ databases">
        <title>Genome insight into feeding habits of ladybird beetles.</title>
        <authorList>
            <person name="Li H.-S."/>
            <person name="Huang Y.-H."/>
            <person name="Pang H."/>
        </authorList>
    </citation>
    <scope>NUCLEOTIDE SEQUENCE [LARGE SCALE GENOMIC DNA]</scope>
    <source>
        <strain evidence="7">SYSU_2023b</strain>
        <tissue evidence="7">Whole body</tissue>
    </source>
</reference>
<keyword evidence="2" id="KW-0677">Repeat</keyword>
<gene>
    <name evidence="7" type="ORF">WA026_014851</name>
</gene>
<dbReference type="GO" id="GO:0005730">
    <property type="term" value="C:nucleolus"/>
    <property type="evidence" value="ECO:0007669"/>
    <property type="project" value="TreeGrafter"/>
</dbReference>
<dbReference type="Gene3D" id="4.10.60.10">
    <property type="entry name" value="Zinc finger, CCHC-type"/>
    <property type="match status" value="1"/>
</dbReference>
<comment type="caution">
    <text evidence="7">The sequence shown here is derived from an EMBL/GenBank/DDBJ whole genome shotgun (WGS) entry which is preliminary data.</text>
</comment>
<proteinExistence type="predicted"/>
<evidence type="ECO:0000256" key="3">
    <source>
        <dbReference type="ARBA" id="ARBA00022771"/>
    </source>
</evidence>
<dbReference type="SUPFAM" id="SSF57756">
    <property type="entry name" value="Retrovirus zinc finger-like domains"/>
    <property type="match status" value="1"/>
</dbReference>
<keyword evidence="4" id="KW-0862">Zinc</keyword>
<protein>
    <recommendedName>
        <fullName evidence="6">CCHC-type domain-containing protein</fullName>
    </recommendedName>
</protein>
<dbReference type="SMART" id="SM00343">
    <property type="entry name" value="ZnF_C2HC"/>
    <property type="match status" value="3"/>
</dbReference>
<evidence type="ECO:0000313" key="7">
    <source>
        <dbReference type="EMBL" id="KAK9886067.1"/>
    </source>
</evidence>
<dbReference type="PANTHER" id="PTHR46242:SF1">
    <property type="entry name" value="ZINC FINGER CCHC DOMAIN-CONTAINING PROTEIN 9"/>
    <property type="match status" value="1"/>
</dbReference>
<dbReference type="EMBL" id="JARQZJ010000098">
    <property type="protein sequence ID" value="KAK9886067.1"/>
    <property type="molecule type" value="Genomic_DNA"/>
</dbReference>
<evidence type="ECO:0000259" key="6">
    <source>
        <dbReference type="PROSITE" id="PS50158"/>
    </source>
</evidence>
<dbReference type="AlphaFoldDB" id="A0AAW1V1B0"/>
<dbReference type="InterPro" id="IPR001878">
    <property type="entry name" value="Znf_CCHC"/>
</dbReference>
<evidence type="ECO:0000256" key="5">
    <source>
        <dbReference type="PROSITE-ProRule" id="PRU00047"/>
    </source>
</evidence>
<dbReference type="InterPro" id="IPR042246">
    <property type="entry name" value="ZCCHC9"/>
</dbReference>
<accession>A0AAW1V1B0</accession>
<keyword evidence="3 5" id="KW-0863">Zinc-finger</keyword>
<evidence type="ECO:0000256" key="2">
    <source>
        <dbReference type="ARBA" id="ARBA00022737"/>
    </source>
</evidence>
<evidence type="ECO:0000313" key="8">
    <source>
        <dbReference type="Proteomes" id="UP001431783"/>
    </source>
</evidence>
<dbReference type="Proteomes" id="UP001431783">
    <property type="component" value="Unassembled WGS sequence"/>
</dbReference>
<organism evidence="7 8">
    <name type="scientific">Henosepilachna vigintioctopunctata</name>
    <dbReference type="NCBI Taxonomy" id="420089"/>
    <lineage>
        <taxon>Eukaryota</taxon>
        <taxon>Metazoa</taxon>
        <taxon>Ecdysozoa</taxon>
        <taxon>Arthropoda</taxon>
        <taxon>Hexapoda</taxon>
        <taxon>Insecta</taxon>
        <taxon>Pterygota</taxon>
        <taxon>Neoptera</taxon>
        <taxon>Endopterygota</taxon>
        <taxon>Coleoptera</taxon>
        <taxon>Polyphaga</taxon>
        <taxon>Cucujiformia</taxon>
        <taxon>Coccinelloidea</taxon>
        <taxon>Coccinellidae</taxon>
        <taxon>Epilachninae</taxon>
        <taxon>Epilachnini</taxon>
        <taxon>Henosepilachna</taxon>
    </lineage>
</organism>
<evidence type="ECO:0000256" key="4">
    <source>
        <dbReference type="ARBA" id="ARBA00022833"/>
    </source>
</evidence>